<evidence type="ECO:0000313" key="3">
    <source>
        <dbReference type="Proteomes" id="UP000229681"/>
    </source>
</evidence>
<protein>
    <submittedName>
        <fullName evidence="2">GDSL family lipase</fullName>
    </submittedName>
</protein>
<dbReference type="PROSITE" id="PS01098">
    <property type="entry name" value="LIPASE_GDSL_SER"/>
    <property type="match status" value="1"/>
</dbReference>
<evidence type="ECO:0000313" key="2">
    <source>
        <dbReference type="EMBL" id="PJF35994.1"/>
    </source>
</evidence>
<dbReference type="InterPro" id="IPR013830">
    <property type="entry name" value="SGNH_hydro"/>
</dbReference>
<dbReference type="GO" id="GO:0006629">
    <property type="term" value="P:lipid metabolic process"/>
    <property type="evidence" value="ECO:0007669"/>
    <property type="project" value="InterPro"/>
</dbReference>
<dbReference type="PANTHER" id="PTHR30383">
    <property type="entry name" value="THIOESTERASE 1/PROTEASE 1/LYSOPHOSPHOLIPASE L1"/>
    <property type="match status" value="1"/>
</dbReference>
<dbReference type="InterPro" id="IPR036514">
    <property type="entry name" value="SGNH_hydro_sf"/>
</dbReference>
<reference evidence="2 3" key="1">
    <citation type="submission" date="2017-11" db="EMBL/GenBank/DDBJ databases">
        <title>Evolution of Phototrophy in the Chloroflexi Phylum Driven by Horizontal Gene Transfer.</title>
        <authorList>
            <person name="Ward L.M."/>
            <person name="Hemp J."/>
            <person name="Shih P.M."/>
            <person name="Mcglynn S.E."/>
            <person name="Fischer W."/>
        </authorList>
    </citation>
    <scope>NUCLEOTIDE SEQUENCE [LARGE SCALE GENOMIC DNA]</scope>
    <source>
        <strain evidence="2">JP3_13</strain>
    </source>
</reference>
<dbReference type="Gene3D" id="3.40.50.1110">
    <property type="entry name" value="SGNH hydrolase"/>
    <property type="match status" value="1"/>
</dbReference>
<sequence>MLLQPNQKIVFIGDSITDAGRRDIAAPYGNGYVSMVRNMLIARYPHLKLTFVNRGISGNTVREIAARFERDVISERPHWLSLMVGINDVYRQFHGDPATAVFPVEYQATLRLLVHRVQDAFGTQVILLSPYMIEPDREQPMRRQMEVYAALMAQVAAEFKTLYVDLQEAFAQVLRVSVPQLWSEDQFHPFGVGHALIAREWLRAVQFSL</sequence>
<dbReference type="InterPro" id="IPR051532">
    <property type="entry name" value="Ester_Hydrolysis_Enzymes"/>
</dbReference>
<dbReference type="Proteomes" id="UP000229681">
    <property type="component" value="Unassembled WGS sequence"/>
</dbReference>
<comment type="caution">
    <text evidence="2">The sequence shown here is derived from an EMBL/GenBank/DDBJ whole genome shotgun (WGS) entry which is preliminary data.</text>
</comment>
<name>A0A2M8PEM1_9CHLR</name>
<dbReference type="CDD" id="cd01834">
    <property type="entry name" value="SGNH_hydrolase_like_2"/>
    <property type="match status" value="1"/>
</dbReference>
<dbReference type="InterPro" id="IPR008265">
    <property type="entry name" value="Lipase_GDSL_AS"/>
</dbReference>
<gene>
    <name evidence="2" type="ORF">CUN49_07720</name>
</gene>
<evidence type="ECO:0000259" key="1">
    <source>
        <dbReference type="Pfam" id="PF13472"/>
    </source>
</evidence>
<dbReference type="EMBL" id="PGTM01000089">
    <property type="protein sequence ID" value="PJF35994.1"/>
    <property type="molecule type" value="Genomic_DNA"/>
</dbReference>
<dbReference type="GO" id="GO:0004622">
    <property type="term" value="F:phosphatidylcholine lysophospholipase activity"/>
    <property type="evidence" value="ECO:0007669"/>
    <property type="project" value="TreeGrafter"/>
</dbReference>
<dbReference type="Pfam" id="PF13472">
    <property type="entry name" value="Lipase_GDSL_2"/>
    <property type="match status" value="1"/>
</dbReference>
<dbReference type="AlphaFoldDB" id="A0A2M8PEM1"/>
<dbReference type="SUPFAM" id="SSF52266">
    <property type="entry name" value="SGNH hydrolase"/>
    <property type="match status" value="1"/>
</dbReference>
<feature type="domain" description="SGNH hydrolase-type esterase" evidence="1">
    <location>
        <begin position="11"/>
        <end position="196"/>
    </location>
</feature>
<accession>A0A2M8PEM1</accession>
<organism evidence="2 3">
    <name type="scientific">Candidatus Thermofonsia Clade 1 bacterium</name>
    <dbReference type="NCBI Taxonomy" id="2364210"/>
    <lineage>
        <taxon>Bacteria</taxon>
        <taxon>Bacillati</taxon>
        <taxon>Chloroflexota</taxon>
        <taxon>Candidatus Thermofontia</taxon>
        <taxon>Candidatus Thermofonsia Clade 1</taxon>
    </lineage>
</organism>
<proteinExistence type="predicted"/>
<dbReference type="PANTHER" id="PTHR30383:SF5">
    <property type="entry name" value="SGNH HYDROLASE-TYPE ESTERASE DOMAIN-CONTAINING PROTEIN"/>
    <property type="match status" value="1"/>
</dbReference>